<dbReference type="Proteomes" id="UP001367508">
    <property type="component" value="Unassembled WGS sequence"/>
</dbReference>
<gene>
    <name evidence="1" type="ORF">VNO77_02617</name>
</gene>
<evidence type="ECO:0000313" key="2">
    <source>
        <dbReference type="Proteomes" id="UP001367508"/>
    </source>
</evidence>
<name>A0AAN9MT89_CANGL</name>
<accession>A0AAN9MT89</accession>
<protein>
    <submittedName>
        <fullName evidence="1">Uncharacterized protein</fullName>
    </submittedName>
</protein>
<comment type="caution">
    <text evidence="1">The sequence shown here is derived from an EMBL/GenBank/DDBJ whole genome shotgun (WGS) entry which is preliminary data.</text>
</comment>
<sequence length="120" mass="14508">MQVLHAIKLQFKYVFGLRNIMIFSFSFYKKFILKYEVLVHVGLFSKSDLQRFNFHQVREGKAPKYVYPTGERVKGLYIMIWLDLLEVPYENCCVFDKRHISSHIPEYPKRDRYRLLHSSL</sequence>
<dbReference type="EMBL" id="JAYMYQ010000001">
    <property type="protein sequence ID" value="KAK7360610.1"/>
    <property type="molecule type" value="Genomic_DNA"/>
</dbReference>
<organism evidence="1 2">
    <name type="scientific">Canavalia gladiata</name>
    <name type="common">Sword bean</name>
    <name type="synonym">Dolichos gladiatus</name>
    <dbReference type="NCBI Taxonomy" id="3824"/>
    <lineage>
        <taxon>Eukaryota</taxon>
        <taxon>Viridiplantae</taxon>
        <taxon>Streptophyta</taxon>
        <taxon>Embryophyta</taxon>
        <taxon>Tracheophyta</taxon>
        <taxon>Spermatophyta</taxon>
        <taxon>Magnoliopsida</taxon>
        <taxon>eudicotyledons</taxon>
        <taxon>Gunneridae</taxon>
        <taxon>Pentapetalae</taxon>
        <taxon>rosids</taxon>
        <taxon>fabids</taxon>
        <taxon>Fabales</taxon>
        <taxon>Fabaceae</taxon>
        <taxon>Papilionoideae</taxon>
        <taxon>50 kb inversion clade</taxon>
        <taxon>NPAAA clade</taxon>
        <taxon>indigoferoid/millettioid clade</taxon>
        <taxon>Phaseoleae</taxon>
        <taxon>Canavalia</taxon>
    </lineage>
</organism>
<evidence type="ECO:0000313" key="1">
    <source>
        <dbReference type="EMBL" id="KAK7360610.1"/>
    </source>
</evidence>
<keyword evidence="2" id="KW-1185">Reference proteome</keyword>
<reference evidence="1 2" key="1">
    <citation type="submission" date="2024-01" db="EMBL/GenBank/DDBJ databases">
        <title>The genomes of 5 underutilized Papilionoideae crops provide insights into root nodulation and disease resistanc.</title>
        <authorList>
            <person name="Jiang F."/>
        </authorList>
    </citation>
    <scope>NUCLEOTIDE SEQUENCE [LARGE SCALE GENOMIC DNA]</scope>
    <source>
        <strain evidence="1">LVBAO_FW01</strain>
        <tissue evidence="1">Leaves</tissue>
    </source>
</reference>
<proteinExistence type="predicted"/>
<dbReference type="AlphaFoldDB" id="A0AAN9MT89"/>